<reference evidence="2" key="1">
    <citation type="submission" date="2018-04" db="EMBL/GenBank/DDBJ databases">
        <title>Secondary Metabolite Response of Diverse Hypogean Actinomycetes to Chemical and Biological Stimuli.</title>
        <authorList>
            <person name="Covington B.C."/>
            <person name="Spraggins J.M."/>
            <person name="Ynigex-Gutierrez A.E."/>
            <person name="Bachmann B.O."/>
        </authorList>
    </citation>
    <scope>NUCLEOTIDE SEQUENCE</scope>
    <source>
        <strain evidence="2">Kd35</strain>
    </source>
</reference>
<organism evidence="2">
    <name type="scientific">Streptosporangium sp. KD35</name>
    <dbReference type="NCBI Taxonomy" id="2162663"/>
    <lineage>
        <taxon>Bacteria</taxon>
        <taxon>Bacillati</taxon>
        <taxon>Actinomycetota</taxon>
        <taxon>Actinomycetes</taxon>
        <taxon>Streptosporangiales</taxon>
        <taxon>Streptosporangiaceae</taxon>
        <taxon>Streptosporangium</taxon>
    </lineage>
</organism>
<evidence type="ECO:0000256" key="1">
    <source>
        <dbReference type="SAM" id="MobiDB-lite"/>
    </source>
</evidence>
<sequence>MDGVMREDTRQGNAVDPEREGVFGDVADQVVSGIHLATHVQCGLELQTGEVAEHPRSALEVLGPGLRVQVSRRRQCVVAELRCSLVEVVGELLVPDKGLEEAMSIPRAEIERRGHVGKGGPVLRECHTGTSIGSLVEAGARGQFVDVRRGDDDHGVSGGSRQVVAEGARSPYRVQGEGGGGRAVLSCLLGCGLGARLHHPAEGVGHLVPGARPLGIVEEPLHLLDLAQLDVCTAHCGERVPRRGTVPGEHLQSQRDHVGGQAVRPHLGGAGRAPVLLGLLHELVQDQGAGRRAAHVGRGVRALEQCEPVPRGDLAAGRSHQIASDLGEGRDEGGGAQGRAEGRAEGGQVLLGGRAAGARDETRQAVADRWRQQGEEGGGGLGVLRELGDLVGVFVDERGLEFAAAVDEDVVAVHVRQASGGLEAFQLVGEADDPLPARRHRGCAARPTQLRGALAQGVYQVDPAVEHEDLRAAPVGDVSDLPQRGGADPVLAELPLEFLAERGQPVRRTAQGGGELSHLLGIDAAEFGGGCHGVFPSRSRRSCAPGHLPACGVRLGLGHQRRMAA</sequence>
<dbReference type="EMBL" id="MH203088">
    <property type="protein sequence ID" value="AWS27306.1"/>
    <property type="molecule type" value="Genomic_DNA"/>
</dbReference>
<feature type="region of interest" description="Disordered" evidence="1">
    <location>
        <begin position="323"/>
        <end position="377"/>
    </location>
</feature>
<accession>A0A2U9KD53</accession>
<feature type="compositionally biased region" description="Basic and acidic residues" evidence="1">
    <location>
        <begin position="357"/>
        <end position="374"/>
    </location>
</feature>
<protein>
    <submittedName>
        <fullName evidence="2">FunC1</fullName>
    </submittedName>
</protein>
<name>A0A2U9KD53_9ACTN</name>
<evidence type="ECO:0000313" key="2">
    <source>
        <dbReference type="EMBL" id="AWS27306.1"/>
    </source>
</evidence>
<dbReference type="AlphaFoldDB" id="A0A2U9KD53"/>
<proteinExistence type="predicted"/>